<protein>
    <recommendedName>
        <fullName evidence="2">BTB domain-containing protein</fullName>
    </recommendedName>
</protein>
<feature type="compositionally biased region" description="Basic and acidic residues" evidence="1">
    <location>
        <begin position="236"/>
        <end position="248"/>
    </location>
</feature>
<dbReference type="Proteomes" id="UP001310594">
    <property type="component" value="Unassembled WGS sequence"/>
</dbReference>
<reference evidence="3" key="1">
    <citation type="submission" date="2023-08" db="EMBL/GenBank/DDBJ databases">
        <title>Black Yeasts Isolated from many extreme environments.</title>
        <authorList>
            <person name="Coleine C."/>
            <person name="Stajich J.E."/>
            <person name="Selbmann L."/>
        </authorList>
    </citation>
    <scope>NUCLEOTIDE SEQUENCE</scope>
    <source>
        <strain evidence="3">CCFEE 5810</strain>
    </source>
</reference>
<evidence type="ECO:0000259" key="2">
    <source>
        <dbReference type="PROSITE" id="PS50097"/>
    </source>
</evidence>
<evidence type="ECO:0000256" key="1">
    <source>
        <dbReference type="SAM" id="MobiDB-lite"/>
    </source>
</evidence>
<accession>A0AAN7WHY0</accession>
<comment type="caution">
    <text evidence="3">The sequence shown here is derived from an EMBL/GenBank/DDBJ whole genome shotgun (WGS) entry which is preliminary data.</text>
</comment>
<feature type="domain" description="BTB" evidence="2">
    <location>
        <begin position="42"/>
        <end position="109"/>
    </location>
</feature>
<evidence type="ECO:0000313" key="3">
    <source>
        <dbReference type="EMBL" id="KAK5706662.1"/>
    </source>
</evidence>
<proteinExistence type="predicted"/>
<name>A0AAN7WHY0_9PEZI</name>
<feature type="region of interest" description="Disordered" evidence="1">
    <location>
        <begin position="229"/>
        <end position="261"/>
    </location>
</feature>
<dbReference type="CDD" id="cd18186">
    <property type="entry name" value="BTB_POZ_ZBTB_KLHL-like"/>
    <property type="match status" value="1"/>
</dbReference>
<gene>
    <name evidence="3" type="ORF">LTR97_001652</name>
</gene>
<dbReference type="PROSITE" id="PS50097">
    <property type="entry name" value="BTB"/>
    <property type="match status" value="1"/>
</dbReference>
<dbReference type="AlphaFoldDB" id="A0AAN7WHY0"/>
<feature type="region of interest" description="Disordered" evidence="1">
    <location>
        <begin position="1"/>
        <end position="35"/>
    </location>
</feature>
<dbReference type="EMBL" id="JAVRQU010000002">
    <property type="protein sequence ID" value="KAK5706662.1"/>
    <property type="molecule type" value="Genomic_DNA"/>
</dbReference>
<organism evidence="3 4">
    <name type="scientific">Elasticomyces elasticus</name>
    <dbReference type="NCBI Taxonomy" id="574655"/>
    <lineage>
        <taxon>Eukaryota</taxon>
        <taxon>Fungi</taxon>
        <taxon>Dikarya</taxon>
        <taxon>Ascomycota</taxon>
        <taxon>Pezizomycotina</taxon>
        <taxon>Dothideomycetes</taxon>
        <taxon>Dothideomycetidae</taxon>
        <taxon>Mycosphaerellales</taxon>
        <taxon>Teratosphaeriaceae</taxon>
        <taxon>Elasticomyces</taxon>
    </lineage>
</organism>
<dbReference type="Gene3D" id="3.30.710.10">
    <property type="entry name" value="Potassium Channel Kv1.1, Chain A"/>
    <property type="match status" value="1"/>
</dbReference>
<dbReference type="InterPro" id="IPR011333">
    <property type="entry name" value="SKP1/BTB/POZ_sf"/>
</dbReference>
<dbReference type="SUPFAM" id="SSF54695">
    <property type="entry name" value="POZ domain"/>
    <property type="match status" value="1"/>
</dbReference>
<dbReference type="InterPro" id="IPR000210">
    <property type="entry name" value="BTB/POZ_dom"/>
</dbReference>
<evidence type="ECO:0000313" key="4">
    <source>
        <dbReference type="Proteomes" id="UP001310594"/>
    </source>
</evidence>
<sequence length="261" mass="29362">MPPKVKTEPGTIPASSSRSRKRPADTQTPESSVRKHAKTCYTDMITVLAGAEETPFIIHRINLCQTSGFLQEKCEEDGAEETVHVPAVRAPMFEIYVHWLYRGDIRLSVEVPRGASERRVSERRASETQSSTSTHHLSVEDIDFLLLSELYVAGISLIDQTFKNSVVDEIVMRMERWGTRQVTLSSATSVAFSKPPLHTHDYYNDSTLRGSFKVLKASIPRLTALRVMTPTIKTEPGTETRSRKRPAEQEIPNESAHKQVK</sequence>